<name>A0ABN2EBD5_9ACTN</name>
<protein>
    <submittedName>
        <fullName evidence="1">Uncharacterized protein</fullName>
    </submittedName>
</protein>
<keyword evidence="2" id="KW-1185">Reference proteome</keyword>
<organism evidence="1 2">
    <name type="scientific">Kribbella sancticallisti</name>
    <dbReference type="NCBI Taxonomy" id="460087"/>
    <lineage>
        <taxon>Bacteria</taxon>
        <taxon>Bacillati</taxon>
        <taxon>Actinomycetota</taxon>
        <taxon>Actinomycetes</taxon>
        <taxon>Propionibacteriales</taxon>
        <taxon>Kribbellaceae</taxon>
        <taxon>Kribbella</taxon>
    </lineage>
</organism>
<comment type="caution">
    <text evidence="1">The sequence shown here is derived from an EMBL/GenBank/DDBJ whole genome shotgun (WGS) entry which is preliminary data.</text>
</comment>
<evidence type="ECO:0000313" key="2">
    <source>
        <dbReference type="Proteomes" id="UP001500393"/>
    </source>
</evidence>
<accession>A0ABN2EBD5</accession>
<dbReference type="EMBL" id="BAAAOS010000049">
    <property type="protein sequence ID" value="GAA1600739.1"/>
    <property type="molecule type" value="Genomic_DNA"/>
</dbReference>
<evidence type="ECO:0000313" key="1">
    <source>
        <dbReference type="EMBL" id="GAA1600739.1"/>
    </source>
</evidence>
<dbReference type="Proteomes" id="UP001500393">
    <property type="component" value="Unassembled WGS sequence"/>
</dbReference>
<reference evidence="1 2" key="1">
    <citation type="journal article" date="2019" name="Int. J. Syst. Evol. Microbiol.">
        <title>The Global Catalogue of Microorganisms (GCM) 10K type strain sequencing project: providing services to taxonomists for standard genome sequencing and annotation.</title>
        <authorList>
            <consortium name="The Broad Institute Genomics Platform"/>
            <consortium name="The Broad Institute Genome Sequencing Center for Infectious Disease"/>
            <person name="Wu L."/>
            <person name="Ma J."/>
        </authorList>
    </citation>
    <scope>NUCLEOTIDE SEQUENCE [LARGE SCALE GENOMIC DNA]</scope>
    <source>
        <strain evidence="1 2">JCM 14969</strain>
    </source>
</reference>
<sequence>MAAADAVLVVAGDWRSAVPSTAAPAAARAADRNRVRGNLMRASFLAWGRGRARQESLRGSLL</sequence>
<gene>
    <name evidence="1" type="ORF">GCM10009789_63670</name>
</gene>
<proteinExistence type="predicted"/>